<dbReference type="FunFam" id="3.40.50.300:FF:001202">
    <property type="entry name" value="Translation elongation factor EF-1 subunit alpha"/>
    <property type="match status" value="1"/>
</dbReference>
<sequence length="768" mass="81757">MNPGAYQFVPGGNFAPGAGQPGQPGQQQGGQPGANPYNPYAQQQQQAGGYYGQQGGYQAGGYQQGGYGGGYQQGGYGGGFQAGVYGQPQGGYQGGFVPRAQQFQPQQQQYQQPAAPANTTTTLPGRQSYIPPASTSAPAKAVSLSIGGGAGASTSTPAKSMSISIGSKKVNSTPEKKDVAATDKPAAPAKSMSISIGGAKKPAAVEGNKSDSPAKAPAAEKPKKEAEPADWDAAEAEPAKKAAPAPEPVAAAPAPAAAQETPSAPAPKAAASSIVTESKTNFSRQVASTDADAIAQEAARIADADLLQELYGGEEADPNSTPITDVVFIGHVDAGKSTMGGQLLALTGMVDRRTLEKYQKEAKEMGRESWYLSWALDSDTKERAKGKTVEVGRAYFETDVRRYTVLDAPGHKTYIPSMITGSSQADLAALVISARKGEFETGFEKGGQTREHALLVKSNGINKLVVVINKMDDPTVAWDKARYDEIVEKLTLFLKSVGYNPKTDITFIPVSAFTGANMKERLDPKVASWYSGPALLEYLDNMPIDDRKYNEAFMFPVSEKYNELGAIAVGKIESGRVKKGDTVLLMPNRERIEVGAIYDEQGAELDGALCGDNVRIRLKNVNEDGLQPGFVLTSPIRPVQVARRFEAQVAILDSKNIMAAGFACIMHLHTLSEEITFVQLLNYYDKKTGRKSRKPPAFAKKGMKVLVLIETTAPICVETFANQPSLGRFTLRDEGKTIGIGKVTKIRERADMPSIEELNIKDTPEAAA</sequence>
<organism evidence="16 17">
    <name type="scientific">Filobasidium floriforme</name>
    <dbReference type="NCBI Taxonomy" id="5210"/>
    <lineage>
        <taxon>Eukaryota</taxon>
        <taxon>Fungi</taxon>
        <taxon>Dikarya</taxon>
        <taxon>Basidiomycota</taxon>
        <taxon>Agaricomycotina</taxon>
        <taxon>Tremellomycetes</taxon>
        <taxon>Filobasidiales</taxon>
        <taxon>Filobasidiaceae</taxon>
        <taxon>Filobasidium</taxon>
    </lineage>
</organism>
<dbReference type="GO" id="GO:0003924">
    <property type="term" value="F:GTPase activity"/>
    <property type="evidence" value="ECO:0007669"/>
    <property type="project" value="InterPro"/>
</dbReference>
<evidence type="ECO:0000256" key="3">
    <source>
        <dbReference type="ARBA" id="ARBA00015765"/>
    </source>
</evidence>
<dbReference type="PRINTS" id="PR00315">
    <property type="entry name" value="ELONGATNFCT"/>
</dbReference>
<dbReference type="GO" id="GO:0002184">
    <property type="term" value="P:cytoplasmic translational termination"/>
    <property type="evidence" value="ECO:0007669"/>
    <property type="project" value="UniProtKB-ARBA"/>
</dbReference>
<keyword evidence="6" id="KW-0677">Repeat</keyword>
<dbReference type="FunFam" id="2.40.30.10:FF:000020">
    <property type="entry name" value="Translation elongation factor EF-1"/>
    <property type="match status" value="1"/>
</dbReference>
<dbReference type="PROSITE" id="PS51722">
    <property type="entry name" value="G_TR_2"/>
    <property type="match status" value="1"/>
</dbReference>
<dbReference type="InterPro" id="IPR027417">
    <property type="entry name" value="P-loop_NTPase"/>
</dbReference>
<dbReference type="Gene3D" id="3.40.50.300">
    <property type="entry name" value="P-loop containing nucleotide triphosphate hydrolases"/>
    <property type="match status" value="1"/>
</dbReference>
<dbReference type="GO" id="GO:0005525">
    <property type="term" value="F:GTP binding"/>
    <property type="evidence" value="ECO:0007669"/>
    <property type="project" value="UniProtKB-KW"/>
</dbReference>
<reference evidence="16" key="1">
    <citation type="submission" date="2020-04" db="EMBL/GenBank/DDBJ databases">
        <title>Analysis of mating type loci in Filobasidium floriforme.</title>
        <authorList>
            <person name="Nowrousian M."/>
        </authorList>
    </citation>
    <scope>NUCLEOTIDE SEQUENCE</scope>
    <source>
        <strain evidence="16">CBS 6242</strain>
    </source>
</reference>
<feature type="compositionally biased region" description="Gly residues" evidence="14">
    <location>
        <begin position="19"/>
        <end position="32"/>
    </location>
</feature>
<dbReference type="Pfam" id="PF03144">
    <property type="entry name" value="GTP_EFTU_D2"/>
    <property type="match status" value="1"/>
</dbReference>
<dbReference type="PRINTS" id="PR01343">
    <property type="entry name" value="YEASTERF"/>
</dbReference>
<comment type="similarity">
    <text evidence="2">Belongs to the TRAFAC class translation factor GTPase superfamily. Classic translation factor GTPase family. EF-Tu/EF-1A subfamily.</text>
</comment>
<feature type="domain" description="Tr-type G" evidence="15">
    <location>
        <begin position="321"/>
        <end position="547"/>
    </location>
</feature>
<dbReference type="InterPro" id="IPR009000">
    <property type="entry name" value="Transl_B-barrel_sf"/>
</dbReference>
<evidence type="ECO:0000256" key="13">
    <source>
        <dbReference type="ARBA" id="ARBA00031881"/>
    </source>
</evidence>
<dbReference type="CDD" id="cd01883">
    <property type="entry name" value="EF1_alpha"/>
    <property type="match status" value="1"/>
</dbReference>
<evidence type="ECO:0000256" key="11">
    <source>
        <dbReference type="ARBA" id="ARBA00030210"/>
    </source>
</evidence>
<dbReference type="SUPFAM" id="SSF50465">
    <property type="entry name" value="EF-Tu/eEF-1alpha/eIF2-gamma C-terminal domain"/>
    <property type="match status" value="1"/>
</dbReference>
<dbReference type="Gene3D" id="2.40.30.10">
    <property type="entry name" value="Translation factors"/>
    <property type="match status" value="2"/>
</dbReference>
<feature type="compositionally biased region" description="Low complexity" evidence="14">
    <location>
        <begin position="33"/>
        <end position="48"/>
    </location>
</feature>
<keyword evidence="8" id="KW-0648">Protein biosynthesis</keyword>
<evidence type="ECO:0000256" key="2">
    <source>
        <dbReference type="ARBA" id="ARBA00007249"/>
    </source>
</evidence>
<feature type="compositionally biased region" description="Polar residues" evidence="14">
    <location>
        <begin position="159"/>
        <end position="173"/>
    </location>
</feature>
<evidence type="ECO:0000313" key="16">
    <source>
        <dbReference type="EMBL" id="KAG7528793.1"/>
    </source>
</evidence>
<dbReference type="SUPFAM" id="SSF52540">
    <property type="entry name" value="P-loop containing nucleoside triphosphate hydrolases"/>
    <property type="match status" value="1"/>
</dbReference>
<dbReference type="InterPro" id="IPR050100">
    <property type="entry name" value="TRAFAC_GTPase_members"/>
</dbReference>
<feature type="compositionally biased region" description="Low complexity" evidence="14">
    <location>
        <begin position="241"/>
        <end position="272"/>
    </location>
</feature>
<evidence type="ECO:0000259" key="15">
    <source>
        <dbReference type="PROSITE" id="PS51722"/>
    </source>
</evidence>
<keyword evidence="5" id="KW-0597">Phosphoprotein</keyword>
<accession>A0A8K0NL15</accession>
<gene>
    <name evidence="16" type="ORF">FFLO_05934</name>
</gene>
<proteinExistence type="inferred from homology"/>
<evidence type="ECO:0000256" key="12">
    <source>
        <dbReference type="ARBA" id="ARBA00030845"/>
    </source>
</evidence>
<dbReference type="InterPro" id="IPR003285">
    <property type="entry name" value="Sup35"/>
</dbReference>
<feature type="region of interest" description="Disordered" evidence="14">
    <location>
        <begin position="103"/>
        <end position="272"/>
    </location>
</feature>
<keyword evidence="9" id="KW-0342">GTP-binding</keyword>
<dbReference type="EMBL" id="JABELV010000167">
    <property type="protein sequence ID" value="KAG7528793.1"/>
    <property type="molecule type" value="Genomic_DNA"/>
</dbReference>
<keyword evidence="7" id="KW-0547">Nucleotide-binding</keyword>
<comment type="subcellular location">
    <subcellularLocation>
        <location evidence="1">Cytoplasm</location>
    </subcellularLocation>
</comment>
<feature type="compositionally biased region" description="Low complexity" evidence="14">
    <location>
        <begin position="103"/>
        <end position="117"/>
    </location>
</feature>
<evidence type="ECO:0000256" key="8">
    <source>
        <dbReference type="ARBA" id="ARBA00022917"/>
    </source>
</evidence>
<evidence type="ECO:0000313" key="17">
    <source>
        <dbReference type="Proteomes" id="UP000812966"/>
    </source>
</evidence>
<dbReference type="Pfam" id="PF22594">
    <property type="entry name" value="GTP-eEF1A_C"/>
    <property type="match status" value="1"/>
</dbReference>
<dbReference type="InterPro" id="IPR000795">
    <property type="entry name" value="T_Tr_GTP-bd_dom"/>
</dbReference>
<evidence type="ECO:0000256" key="10">
    <source>
        <dbReference type="ARBA" id="ARBA00029585"/>
    </source>
</evidence>
<dbReference type="GO" id="GO:0003747">
    <property type="term" value="F:translation release factor activity"/>
    <property type="evidence" value="ECO:0007669"/>
    <property type="project" value="InterPro"/>
</dbReference>
<dbReference type="GO" id="GO:0000288">
    <property type="term" value="P:nuclear-transcribed mRNA catabolic process, deadenylation-dependent decay"/>
    <property type="evidence" value="ECO:0007669"/>
    <property type="project" value="InterPro"/>
</dbReference>
<dbReference type="AlphaFoldDB" id="A0A8K0NL15"/>
<name>A0A8K0NL15_9TREE</name>
<dbReference type="Pfam" id="PF00009">
    <property type="entry name" value="GTP_EFTU"/>
    <property type="match status" value="1"/>
</dbReference>
<dbReference type="CDD" id="cd04089">
    <property type="entry name" value="eRF3_II"/>
    <property type="match status" value="1"/>
</dbReference>
<dbReference type="SUPFAM" id="SSF50447">
    <property type="entry name" value="Translation proteins"/>
    <property type="match status" value="1"/>
</dbReference>
<protein>
    <recommendedName>
        <fullName evidence="3">Eukaryotic peptide chain release factor GTP-binding subunit</fullName>
    </recommendedName>
    <alternativeName>
        <fullName evidence="13">ERF-3</fullName>
    </alternativeName>
    <alternativeName>
        <fullName evidence="12">ERF2</fullName>
    </alternativeName>
    <alternativeName>
        <fullName evidence="10">Polypeptide release factor 3</fullName>
    </alternativeName>
    <alternativeName>
        <fullName evidence="11">Translation release factor 3</fullName>
    </alternativeName>
</protein>
<evidence type="ECO:0000256" key="5">
    <source>
        <dbReference type="ARBA" id="ARBA00022553"/>
    </source>
</evidence>
<dbReference type="PANTHER" id="PTHR23115">
    <property type="entry name" value="TRANSLATION FACTOR"/>
    <property type="match status" value="1"/>
</dbReference>
<evidence type="ECO:0000256" key="7">
    <source>
        <dbReference type="ARBA" id="ARBA00022741"/>
    </source>
</evidence>
<dbReference type="InterPro" id="IPR009001">
    <property type="entry name" value="Transl_elong_EF1A/Init_IF2_C"/>
</dbReference>
<keyword evidence="17" id="KW-1185">Reference proteome</keyword>
<keyword evidence="4" id="KW-0963">Cytoplasm</keyword>
<evidence type="ECO:0000256" key="9">
    <source>
        <dbReference type="ARBA" id="ARBA00023134"/>
    </source>
</evidence>
<evidence type="ECO:0000256" key="1">
    <source>
        <dbReference type="ARBA" id="ARBA00004496"/>
    </source>
</evidence>
<dbReference type="InterPro" id="IPR004161">
    <property type="entry name" value="EFTu-like_2"/>
</dbReference>
<dbReference type="Proteomes" id="UP000812966">
    <property type="component" value="Unassembled WGS sequence"/>
</dbReference>
<feature type="compositionally biased region" description="Basic and acidic residues" evidence="14">
    <location>
        <begin position="218"/>
        <end position="227"/>
    </location>
</feature>
<evidence type="ECO:0000256" key="6">
    <source>
        <dbReference type="ARBA" id="ARBA00022737"/>
    </source>
</evidence>
<feature type="region of interest" description="Disordered" evidence="14">
    <location>
        <begin position="1"/>
        <end position="55"/>
    </location>
</feature>
<evidence type="ECO:0000256" key="4">
    <source>
        <dbReference type="ARBA" id="ARBA00022490"/>
    </source>
</evidence>
<dbReference type="GO" id="GO:0005829">
    <property type="term" value="C:cytosol"/>
    <property type="evidence" value="ECO:0007669"/>
    <property type="project" value="GOC"/>
</dbReference>
<comment type="caution">
    <text evidence="16">The sequence shown here is derived from an EMBL/GenBank/DDBJ whole genome shotgun (WGS) entry which is preliminary data.</text>
</comment>
<dbReference type="InterPro" id="IPR054696">
    <property type="entry name" value="GTP-eEF1A_C"/>
</dbReference>
<evidence type="ECO:0000256" key="14">
    <source>
        <dbReference type="SAM" id="MobiDB-lite"/>
    </source>
</evidence>
<dbReference type="CDD" id="cd03704">
    <property type="entry name" value="eRF3_C_III"/>
    <property type="match status" value="1"/>
</dbReference>